<dbReference type="InterPro" id="IPR027417">
    <property type="entry name" value="P-loop_NTPase"/>
</dbReference>
<keyword evidence="2" id="KW-0547">Nucleotide-binding</keyword>
<organism evidence="5 6">
    <name type="scientific">Populibacterium corticicola</name>
    <dbReference type="NCBI Taxonomy" id="1812826"/>
    <lineage>
        <taxon>Bacteria</taxon>
        <taxon>Bacillati</taxon>
        <taxon>Actinomycetota</taxon>
        <taxon>Actinomycetes</taxon>
        <taxon>Micrococcales</taxon>
        <taxon>Jonesiaceae</taxon>
        <taxon>Populibacterium</taxon>
    </lineage>
</organism>
<evidence type="ECO:0000256" key="1">
    <source>
        <dbReference type="ARBA" id="ARBA00022448"/>
    </source>
</evidence>
<dbReference type="EMBL" id="JBHUOP010000002">
    <property type="protein sequence ID" value="MFD2840283.1"/>
    <property type="molecule type" value="Genomic_DNA"/>
</dbReference>
<gene>
    <name evidence="5" type="ORF">ACFSYH_06830</name>
</gene>
<sequence>MTVSHTALHFDHVSRVHSLLAAPVIALRDVTLTIPHGSFTAIMGPSGSGKSTLLHCASGLDQPTGGRVIVAGTDVSSLSESQTTEFRRRRIGFVFQSYNLIKHLSVKENIQLPLWLDGQPIDSAWIAYLLSAVGLEGVQDRRPAELSGGQAQRVAIARALVARPAIVLADEPTGALDRRTGDNILNVLRAASDTLDQTLVMVTHDPHAASFADRVVFLADGQIAGDMPGGNAAQISTALVGLDR</sequence>
<keyword evidence="3 5" id="KW-0067">ATP-binding</keyword>
<evidence type="ECO:0000259" key="4">
    <source>
        <dbReference type="PROSITE" id="PS50893"/>
    </source>
</evidence>
<dbReference type="InterPro" id="IPR017871">
    <property type="entry name" value="ABC_transporter-like_CS"/>
</dbReference>
<dbReference type="PANTHER" id="PTHR24220">
    <property type="entry name" value="IMPORT ATP-BINDING PROTEIN"/>
    <property type="match status" value="1"/>
</dbReference>
<dbReference type="InterPro" id="IPR003593">
    <property type="entry name" value="AAA+_ATPase"/>
</dbReference>
<accession>A0ABW5XHH6</accession>
<dbReference type="SMART" id="SM00382">
    <property type="entry name" value="AAA"/>
    <property type="match status" value="1"/>
</dbReference>
<dbReference type="Proteomes" id="UP001597391">
    <property type="component" value="Unassembled WGS sequence"/>
</dbReference>
<feature type="domain" description="ABC transporter" evidence="4">
    <location>
        <begin position="8"/>
        <end position="243"/>
    </location>
</feature>
<dbReference type="Gene3D" id="3.40.50.300">
    <property type="entry name" value="P-loop containing nucleotide triphosphate hydrolases"/>
    <property type="match status" value="1"/>
</dbReference>
<dbReference type="InterPro" id="IPR003439">
    <property type="entry name" value="ABC_transporter-like_ATP-bd"/>
</dbReference>
<evidence type="ECO:0000256" key="2">
    <source>
        <dbReference type="ARBA" id="ARBA00022741"/>
    </source>
</evidence>
<keyword evidence="6" id="KW-1185">Reference proteome</keyword>
<name>A0ABW5XHH6_9MICO</name>
<evidence type="ECO:0000313" key="6">
    <source>
        <dbReference type="Proteomes" id="UP001597391"/>
    </source>
</evidence>
<dbReference type="CDD" id="cd03255">
    <property type="entry name" value="ABC_MJ0796_LolCDE_FtsE"/>
    <property type="match status" value="1"/>
</dbReference>
<dbReference type="PROSITE" id="PS00211">
    <property type="entry name" value="ABC_TRANSPORTER_1"/>
    <property type="match status" value="1"/>
</dbReference>
<evidence type="ECO:0000313" key="5">
    <source>
        <dbReference type="EMBL" id="MFD2840283.1"/>
    </source>
</evidence>
<dbReference type="RefSeq" id="WP_377466076.1">
    <property type="nucleotide sequence ID" value="NZ_JBHUOP010000002.1"/>
</dbReference>
<comment type="caution">
    <text evidence="5">The sequence shown here is derived from an EMBL/GenBank/DDBJ whole genome shotgun (WGS) entry which is preliminary data.</text>
</comment>
<dbReference type="InterPro" id="IPR015854">
    <property type="entry name" value="ABC_transpr_LolD-like"/>
</dbReference>
<protein>
    <submittedName>
        <fullName evidence="5">ABC transporter ATP-binding protein</fullName>
    </submittedName>
</protein>
<dbReference type="PROSITE" id="PS50893">
    <property type="entry name" value="ABC_TRANSPORTER_2"/>
    <property type="match status" value="1"/>
</dbReference>
<reference evidence="6" key="1">
    <citation type="journal article" date="2019" name="Int. J. Syst. Evol. Microbiol.">
        <title>The Global Catalogue of Microorganisms (GCM) 10K type strain sequencing project: providing services to taxonomists for standard genome sequencing and annotation.</title>
        <authorList>
            <consortium name="The Broad Institute Genomics Platform"/>
            <consortium name="The Broad Institute Genome Sequencing Center for Infectious Disease"/>
            <person name="Wu L."/>
            <person name="Ma J."/>
        </authorList>
    </citation>
    <scope>NUCLEOTIDE SEQUENCE [LARGE SCALE GENOMIC DNA]</scope>
    <source>
        <strain evidence="6">KCTC 33576</strain>
    </source>
</reference>
<evidence type="ECO:0000256" key="3">
    <source>
        <dbReference type="ARBA" id="ARBA00022840"/>
    </source>
</evidence>
<keyword evidence="1" id="KW-0813">Transport</keyword>
<dbReference type="Pfam" id="PF00005">
    <property type="entry name" value="ABC_tran"/>
    <property type="match status" value="1"/>
</dbReference>
<dbReference type="PANTHER" id="PTHR24220:SF685">
    <property type="entry name" value="ABC TRANSPORTER RELATED"/>
    <property type="match status" value="1"/>
</dbReference>
<dbReference type="InterPro" id="IPR017911">
    <property type="entry name" value="MacB-like_ATP-bd"/>
</dbReference>
<dbReference type="GO" id="GO:0005524">
    <property type="term" value="F:ATP binding"/>
    <property type="evidence" value="ECO:0007669"/>
    <property type="project" value="UniProtKB-KW"/>
</dbReference>
<dbReference type="SUPFAM" id="SSF52540">
    <property type="entry name" value="P-loop containing nucleoside triphosphate hydrolases"/>
    <property type="match status" value="1"/>
</dbReference>
<proteinExistence type="predicted"/>